<keyword evidence="7 9" id="KW-1133">Transmembrane helix</keyword>
<feature type="transmembrane region" description="Helical" evidence="10">
    <location>
        <begin position="299"/>
        <end position="321"/>
    </location>
</feature>
<dbReference type="GO" id="GO:0015105">
    <property type="term" value="F:arsenite transmembrane transporter activity"/>
    <property type="evidence" value="ECO:0007669"/>
    <property type="project" value="TreeGrafter"/>
</dbReference>
<keyword evidence="5 9" id="KW-0812">Transmembrane</keyword>
<evidence type="ECO:0000256" key="2">
    <source>
        <dbReference type="ARBA" id="ARBA00010110"/>
    </source>
</evidence>
<dbReference type="GO" id="GO:0015104">
    <property type="term" value="F:antimonite transmembrane transporter activity"/>
    <property type="evidence" value="ECO:0007669"/>
    <property type="project" value="TreeGrafter"/>
</dbReference>
<organism evidence="11 12">
    <name type="scientific">Allobranchiibius huperziae</name>
    <dbReference type="NCBI Taxonomy" id="1874116"/>
    <lineage>
        <taxon>Bacteria</taxon>
        <taxon>Bacillati</taxon>
        <taxon>Actinomycetota</taxon>
        <taxon>Actinomycetes</taxon>
        <taxon>Micrococcales</taxon>
        <taxon>Dermacoccaceae</taxon>
        <taxon>Allobranchiibius</taxon>
    </lineage>
</organism>
<evidence type="ECO:0000256" key="10">
    <source>
        <dbReference type="SAM" id="Phobius"/>
    </source>
</evidence>
<feature type="transmembrane region" description="Helical" evidence="10">
    <location>
        <begin position="122"/>
        <end position="141"/>
    </location>
</feature>
<dbReference type="Pfam" id="PF01758">
    <property type="entry name" value="SBF"/>
    <property type="match status" value="1"/>
</dbReference>
<dbReference type="RefSeq" id="WP_343048368.1">
    <property type="nucleotide sequence ID" value="NZ_JACCFW010000001.1"/>
</dbReference>
<dbReference type="InterPro" id="IPR004706">
    <property type="entry name" value="Arsenical-R_Acr3"/>
</dbReference>
<keyword evidence="3 9" id="KW-0813">Transport</keyword>
<name>A0A853DEK8_9MICO</name>
<evidence type="ECO:0000256" key="6">
    <source>
        <dbReference type="ARBA" id="ARBA00022849"/>
    </source>
</evidence>
<keyword evidence="8 9" id="KW-0472">Membrane</keyword>
<evidence type="ECO:0000313" key="12">
    <source>
        <dbReference type="Proteomes" id="UP000571817"/>
    </source>
</evidence>
<reference evidence="11 12" key="1">
    <citation type="submission" date="2020-07" db="EMBL/GenBank/DDBJ databases">
        <title>Sequencing the genomes of 1000 actinobacteria strains.</title>
        <authorList>
            <person name="Klenk H.-P."/>
        </authorList>
    </citation>
    <scope>NUCLEOTIDE SEQUENCE [LARGE SCALE GENOMIC DNA]</scope>
    <source>
        <strain evidence="11 12">DSM 29531</strain>
    </source>
</reference>
<dbReference type="Gene3D" id="1.20.1530.20">
    <property type="match status" value="1"/>
</dbReference>
<dbReference type="GO" id="GO:0005886">
    <property type="term" value="C:plasma membrane"/>
    <property type="evidence" value="ECO:0007669"/>
    <property type="project" value="UniProtKB-SubCell"/>
</dbReference>
<keyword evidence="6" id="KW-0059">Arsenical resistance</keyword>
<dbReference type="EMBL" id="JACCFW010000001">
    <property type="protein sequence ID" value="NYJ73361.1"/>
    <property type="molecule type" value="Genomic_DNA"/>
</dbReference>
<comment type="subcellular location">
    <subcellularLocation>
        <location evidence="1 9">Cell membrane</location>
        <topology evidence="1 9">Multi-pass membrane protein</topology>
    </subcellularLocation>
</comment>
<keyword evidence="12" id="KW-1185">Reference proteome</keyword>
<evidence type="ECO:0000256" key="9">
    <source>
        <dbReference type="PIRNR" id="PIRNR005508"/>
    </source>
</evidence>
<dbReference type="PANTHER" id="PTHR43057">
    <property type="entry name" value="ARSENITE EFFLUX TRANSPORTER"/>
    <property type="match status" value="1"/>
</dbReference>
<dbReference type="GO" id="GO:0046685">
    <property type="term" value="P:response to arsenic-containing substance"/>
    <property type="evidence" value="ECO:0007669"/>
    <property type="project" value="UniProtKB-KW"/>
</dbReference>
<sequence length="362" mass="38914">MSVATTPRPAVDQGVIAKLSTLDRWLPAWIVAAMAIGLLLGRLVPGLSGALSAVEVQGVSLPIAIGLLVMMYPVLAKVRYDRLDQVAGDRRMLISSLVLNWLVGPALMFALAWVFLADLPTYRTGLIIVGLARCIAMVVIWNDLACGDREAAAVLVALNSVFQVVMFAVLGWFYLSVLPGWLGLQQTRLDVSVWHIAGSVLVFLGVPLLAGFLSRRIGERRWGRARYEAAYLPRIGPWALYGLLFTIVVLFALQGHQVTSRPLDVARIALPLLVYFALMWGGGYLLGRCLGMGYARTTTLAFTAAGNNFELAIAVAIATFGVTSGQALAGVVGPLIEVPVLVGLVYVSLALRSRFPVELADA</sequence>
<evidence type="ECO:0000313" key="11">
    <source>
        <dbReference type="EMBL" id="NYJ73361.1"/>
    </source>
</evidence>
<feature type="transmembrane region" description="Helical" evidence="10">
    <location>
        <begin position="25"/>
        <end position="44"/>
    </location>
</feature>
<dbReference type="InterPro" id="IPR002657">
    <property type="entry name" value="BilAc:Na_symport/Acr3"/>
</dbReference>
<comment type="caution">
    <text evidence="11">The sequence shown here is derived from an EMBL/GenBank/DDBJ whole genome shotgun (WGS) entry which is preliminary data.</text>
</comment>
<evidence type="ECO:0000256" key="5">
    <source>
        <dbReference type="ARBA" id="ARBA00022692"/>
    </source>
</evidence>
<keyword evidence="4 9" id="KW-1003">Cell membrane</keyword>
<evidence type="ECO:0000256" key="7">
    <source>
        <dbReference type="ARBA" id="ARBA00022989"/>
    </source>
</evidence>
<evidence type="ECO:0000256" key="4">
    <source>
        <dbReference type="ARBA" id="ARBA00022475"/>
    </source>
</evidence>
<dbReference type="AlphaFoldDB" id="A0A853DEK8"/>
<feature type="transmembrane region" description="Helical" evidence="10">
    <location>
        <begin position="265"/>
        <end position="287"/>
    </location>
</feature>
<accession>A0A853DEK8</accession>
<dbReference type="PANTHER" id="PTHR43057:SF1">
    <property type="entry name" value="ARSENICAL-RESISTANCE PROTEIN 3"/>
    <property type="match status" value="1"/>
</dbReference>
<feature type="transmembrane region" description="Helical" evidence="10">
    <location>
        <begin position="56"/>
        <end position="76"/>
    </location>
</feature>
<feature type="transmembrane region" description="Helical" evidence="10">
    <location>
        <begin position="194"/>
        <end position="214"/>
    </location>
</feature>
<feature type="transmembrane region" description="Helical" evidence="10">
    <location>
        <begin position="153"/>
        <end position="174"/>
    </location>
</feature>
<dbReference type="Proteomes" id="UP000571817">
    <property type="component" value="Unassembled WGS sequence"/>
</dbReference>
<evidence type="ECO:0000256" key="1">
    <source>
        <dbReference type="ARBA" id="ARBA00004651"/>
    </source>
</evidence>
<gene>
    <name evidence="11" type="ORF">HNR15_000324</name>
</gene>
<proteinExistence type="inferred from homology"/>
<dbReference type="NCBIfam" id="TIGR00832">
    <property type="entry name" value="acr3"/>
    <property type="match status" value="1"/>
</dbReference>
<dbReference type="FunFam" id="1.20.1530.20:FF:000009">
    <property type="entry name" value="Arsenite transporter, ACR3 family"/>
    <property type="match status" value="1"/>
</dbReference>
<comment type="similarity">
    <text evidence="2 9">Belongs to the arsenical resistance-3 (ACR3) (TC 2.A.59) family.</text>
</comment>
<dbReference type="PIRSF" id="PIRSF005508">
    <property type="entry name" value="Acr3"/>
    <property type="match status" value="1"/>
</dbReference>
<protein>
    <submittedName>
        <fullName evidence="11">ACR3 family arsenite transporter</fullName>
    </submittedName>
</protein>
<dbReference type="InterPro" id="IPR038770">
    <property type="entry name" value="Na+/solute_symporter_sf"/>
</dbReference>
<feature type="transmembrane region" description="Helical" evidence="10">
    <location>
        <begin position="235"/>
        <end position="253"/>
    </location>
</feature>
<feature type="transmembrane region" description="Helical" evidence="10">
    <location>
        <begin position="97"/>
        <end position="116"/>
    </location>
</feature>
<evidence type="ECO:0000256" key="8">
    <source>
        <dbReference type="ARBA" id="ARBA00023136"/>
    </source>
</evidence>
<dbReference type="GO" id="GO:0015297">
    <property type="term" value="F:antiporter activity"/>
    <property type="evidence" value="ECO:0007669"/>
    <property type="project" value="UniProtKB-UniRule"/>
</dbReference>
<evidence type="ECO:0000256" key="3">
    <source>
        <dbReference type="ARBA" id="ARBA00022448"/>
    </source>
</evidence>
<feature type="transmembrane region" description="Helical" evidence="10">
    <location>
        <begin position="327"/>
        <end position="349"/>
    </location>
</feature>